<dbReference type="Proteomes" id="UP000663852">
    <property type="component" value="Unassembled WGS sequence"/>
</dbReference>
<dbReference type="OrthoDB" id="10032755at2759"/>
<evidence type="ECO:0000256" key="1">
    <source>
        <dbReference type="SAM" id="MobiDB-lite"/>
    </source>
</evidence>
<feature type="compositionally biased region" description="Basic and acidic residues" evidence="1">
    <location>
        <begin position="89"/>
        <end position="102"/>
    </location>
</feature>
<accession>A0A815UU56</accession>
<evidence type="ECO:0000313" key="3">
    <source>
        <dbReference type="EMBL" id="CAF1522106.1"/>
    </source>
</evidence>
<feature type="region of interest" description="Disordered" evidence="1">
    <location>
        <begin position="197"/>
        <end position="224"/>
    </location>
</feature>
<evidence type="ECO:0000313" key="5">
    <source>
        <dbReference type="Proteomes" id="UP000663852"/>
    </source>
</evidence>
<proteinExistence type="predicted"/>
<feature type="region of interest" description="Disordered" evidence="1">
    <location>
        <begin position="89"/>
        <end position="115"/>
    </location>
</feature>
<sequence>MQRSQRIINAPNKFSPSQPHLYSQENYLLRFEDNNELLIVKRSSINSIVDDRAILGTRAKRRYAVIEAKGSYSQCNDMYEQMQSMEKTTIDDGRDEIDDRQSDVQSDDDLNDSDARNDMPSTLLLFFSSTSDNTCFLFLFLRAITINSEKKEVVRICCTTKRTLYDTYPGRTFRPPDPTGSTRKAPLFRLIPASSDHIQQIPDGKPPPNKTAQSRHKPTETKENANLPKFARIFPKKTTLFRQQYTYTTVSESRTPPITNRNPCKPRKRKPPGEPINPQFPSFPSFFHHQYPIPAIKITYKTPYYATVLPNNSSQTPKATQNSTHKPLMNATTKLRDYNPRYSLQQNQNNQNPKAIL</sequence>
<name>A0A815UU56_ADIRI</name>
<comment type="caution">
    <text evidence="3">The sequence shown here is derived from an EMBL/GenBank/DDBJ whole genome shotgun (WGS) entry which is preliminary data.</text>
</comment>
<feature type="compositionally biased region" description="Polar residues" evidence="1">
    <location>
        <begin position="250"/>
        <end position="259"/>
    </location>
</feature>
<dbReference type="AlphaFoldDB" id="A0A815UU56"/>
<evidence type="ECO:0000313" key="4">
    <source>
        <dbReference type="Proteomes" id="UP000663828"/>
    </source>
</evidence>
<dbReference type="Proteomes" id="UP000663828">
    <property type="component" value="Unassembled WGS sequence"/>
</dbReference>
<feature type="region of interest" description="Disordered" evidence="1">
    <location>
        <begin position="250"/>
        <end position="280"/>
    </location>
</feature>
<evidence type="ECO:0000313" key="2">
    <source>
        <dbReference type="EMBL" id="CAF1345919.1"/>
    </source>
</evidence>
<dbReference type="EMBL" id="CAJNOJ010000782">
    <property type="protein sequence ID" value="CAF1522106.1"/>
    <property type="molecule type" value="Genomic_DNA"/>
</dbReference>
<protein>
    <submittedName>
        <fullName evidence="3">Uncharacterized protein</fullName>
    </submittedName>
</protein>
<reference evidence="3" key="1">
    <citation type="submission" date="2021-02" db="EMBL/GenBank/DDBJ databases">
        <authorList>
            <person name="Nowell W R."/>
        </authorList>
    </citation>
    <scope>NUCLEOTIDE SEQUENCE</scope>
</reference>
<dbReference type="EMBL" id="CAJNOR010002829">
    <property type="protein sequence ID" value="CAF1345919.1"/>
    <property type="molecule type" value="Genomic_DNA"/>
</dbReference>
<organism evidence="3 5">
    <name type="scientific">Adineta ricciae</name>
    <name type="common">Rotifer</name>
    <dbReference type="NCBI Taxonomy" id="249248"/>
    <lineage>
        <taxon>Eukaryota</taxon>
        <taxon>Metazoa</taxon>
        <taxon>Spiralia</taxon>
        <taxon>Gnathifera</taxon>
        <taxon>Rotifera</taxon>
        <taxon>Eurotatoria</taxon>
        <taxon>Bdelloidea</taxon>
        <taxon>Adinetida</taxon>
        <taxon>Adinetidae</taxon>
        <taxon>Adineta</taxon>
    </lineage>
</organism>
<keyword evidence="4" id="KW-1185">Reference proteome</keyword>
<gene>
    <name evidence="3" type="ORF">EDS130_LOCUS43946</name>
    <name evidence="2" type="ORF">XAT740_LOCUS31215</name>
</gene>